<feature type="region of interest" description="Disordered" evidence="2">
    <location>
        <begin position="3799"/>
        <end position="3822"/>
    </location>
</feature>
<sequence>MEKKTGSQGSLHSGYATTPYKYRYFAGKSTNIQSSTQSLFVVSTSAPNEPTQEPTLHTSESNLLKLSTSLTDGPQVHYVEVYDIPDETDKQKGTLDSTPAVPRTSSSPPSLRESIHEDVPQPSSSQTFARPDTEPCYRKGKIKRETRKTQSLTAVMDESGLYSKLVMSPRFSIPEYDLEPEEPMPEPILVMSTPPPSPIVTKKTKKYHDLGYRESVLKKMRRGFKQIFSPQREDDFENQPPAKQPYTQERRTSGGGFFQKIFKNPEETVGPVRVETEDGGYAEIRSRSNDRDGWDGRYWKKREMSVPVSPKTVKFEDEIERELAAESARQRATVSPTSLYSRPEKYRFQPIVQPPITSKSTVYPSGRMAPPPQGAATTETLDEATLDMLRMSVEPTGISFSGTARISPTADRLQKSASTSTMNKVIRTQDGGVLKLENAFTWDVDRRQNNSPDNHPRARSETRTTNQTNPDGTQSRTTETTHEESHHIAGKPVIRTTVEGQMKIEKSVGTRLETIEHSIAKAYTIRETVTHYLIRTTMGKREVIIEERPPSATMDETSTVRSGVRTSGIYRLSVYEDGQEIGRHEADIKIPDNMNKPDYLAKLSQKLLADLATLDGEEITATTRVEIERVEDVTDYVKTYLIGQALAEPEPEPAPIQLAIPTEPEKVYNYESASDALSSGGLTPNMELNSRSYVDKLEREPEATLEKKDIHLTTEGKLYEDKTRFGGFSPKIPMESDTESVESILVDRRLPRCANVYADCDLKRTEDRSENTVLIAMPLTISMTMILRIERIREKLQLQQAAYGMEREGQKFKGEAVMRKHRRFESEEEEQEEEKVKLQQAAYGLEREGQHFRDAAVMKKQKRYESEEEEEVQRVQEQAKIVQEEKEELQVIQIQETKKVEEIKVKQIEVKEATAQVDVTLFKKESYGNFDLTIETANYAQGVLVRTKAVKIETDAMGAAYDLESRGQLLKGKALIRKHRQFESESEESIQSEELEPPAAAYDFERGGQFLEGQALLRRHKKYESETSMDYEGEMRQRGGVTHVTLFKKEAEGYFDITIECPNWGPETKARLKEVPAQRYENLEFVKSIEKTGSTRIQEETKAVFKENNKWAATLNTVAQSSENVNFIMNLKKESDYQLFLAGDSSAEGYIRSPRMESTTKSITESAEENLMVMYGLEAATKNIASSEITRKEATVQKSAKQLMEYTKEEESCAVLMENRGTLAERAASGWMDTVTGESSISSGFAVLPPPPPPPQSAVVKKDHDGNAVSTTTTPPPPNPPGGILLRPKTIQPRVEVSDLDTVNITKRMHLTNYKSILPQYELRRSEEREEVEETSLISTVGYEADRGEWFDEELRKCRSVYTDFGREFSETITEESAQIMSDSQLEHTIRASRAGSSHGTTIIWIPPDEGETQLPPIGFQRRSYSIEKDVLSRSMTDISQKTSIELIEGTKPIEDTSLTSRESSSETSTSVSTEIETTQLRTIVESLGKISAEDNTTQQVKKAQKPSEKVQEASQKADMRAGIREISQPAEFSETNATLVQQQQLQEVTQTTTGLSFPRTEANLLLTQACKTLAAIEDITLVASASNVGATESTLVAANLEQVRRSAEEARMEMGSLLHSYEIVERDLRKDIVITESRQQEKVFKTKAPMEEALVYEQKFEVHPQEVAKVTKTSKTKISLEASKNLSIKEEAVDSEITKPATEVSASRDIGVTLSSQEKARLKEYGFETSEFGVGFQRVSKPPSLEETEAVLAEKLLLHNTIKTIATSFEQVGQNVHLAAETMREAAQRSLHIATTEKDFLKSTAAKTEEILVEMKAGAPSKTFEIKTTQKILRKDSEKAQLRETAIELGSIQQTYQYIETDLRHVLTLPEALLQQILLKVRAAAEETAQLEKQLSVSPIASSEVISKLKLTEQAARSLFVESQDVGAKFLKHDREFSTAKIMGIPDVTQDQARLKEYHAETSDVGTGFARLPKPSVDQEAEILLEERIKLQQGLNLLASIFEQVEYNIQMAAEAAREVAQKEVSMKTLEHGELISKAATSEVAFSESELNALRITSDVESTLKDRIRQSAQEKLRETSVEMGNVHQAYLFAETDLRQDITVPVGRSQKQKLETKASMEEKIAIESKIGVSPVGVSEITSKIKPAEEASRSLSIEKLEIHEGLTKPSVDVEISKTSGIPVSDQERAVLREYEIEASSLQAGFERISKPASYQEAEISTEDQLRLQQTLDMKASTFEKVEQNIQMVSQLAKETAEKGISIKPMEQGDLKAKAAEREEILVSTDFGAQEQEVGAKAEAKAPSREEIQAHHPEKADLTGRTKIEEVKEEARLREVSRLEEQYFIEKPVGVPSLDHEQAKFEEEIVQAQSEFEIISKPVDYEESERIQQIKLQDKLASTEVEQSIQLDSEQPKQVVLAHAEQVGLKSEAARIEETLIQQQPPTSFDVQKTSKDGIKLRETSGNLVQTYEFIETDLRASRSISEARIEAKELSAKSASQETITSQITMIPFGQDTEIERKLPSNQVGQVERGFGIAQESVEKRLSGQEHAGESAQKIPDKETLKATQDLFEYSQDEAEAKIALHRIPKPVLHTENETTFKIEAQLHETLSTRAITSETQEQDITLKQHEPTALKQLILGLKESASLTSESPSEELRSIDSALASDELSEISTGVFQTRSLSQIRSVLREPSISRSNLTQIYDIYEGEAVAGLTLADRARAGSELATEASRETMIQETQEMRAHSNLAYTEWAVDQVSSETSSRGFSIDRQSLDEVLMKKSYPSEVVEKTQKDIHVNKTGAQLCEFTSEEEQISGVISRIPRAAGSEEVDLSLPEQRFLKVGLETSSAKEEVISLGEEDQHKIQKSLQATEGVTATFEQLQPIQQAEALLTAKGTDSTYQKVATETSSTAEAFKQLEPIQQAEALLTAKKTDSTDRKVATETSSSLHQIEYYDSNLRTTIQLPKDIREKALLKSLAASEDSIALSTALSGKTETEIAQALRELSSISAAQRAFSVEEDRVVHEIRRRSDSGFRSSVLTEHTASEAEISTYETNKTSTSTVLERRPRPVEFEEVDTTLAKSVLLKETGRMSAASEETSSSQMDLLATRERPYTSSTVTIIPRTEAQFFGHAPEEELQNQEARFSHADITSRAETATITSSNLVQASSRARESSMESSGLLHSYDLIETDSRVSVQIPFSLKEETELSSLASTQETRELSEEIRRAEIFEMLDVARKLGLEEEVAKTFGIDEKTTLADLSKIPSDEMAHVIAKLFLEAKERRDFREYGRESSESSAVFIRTAKPAIYDETVRSTPEFRVLQEKLRTRAASVETMSRDIGLQGIQDEILEARLARNLPREEQARLASTAASNVTASSSAILSGKEDFQRAEGLMKSKSTSDASKKLREIEWVAANLIHSYDFIEADLAASSTFPQREIEKMRLRALAARLETAEFEDEVSSRYTTELTGYSIRETPIESTSREFSTDYQQVAPNLMKSESFASYTTTKPARPESRLTESVHEFGSTFSAAEIDIRRLPKPREESESIRKFPQHRDIQYSLTTKAASVDIMETEVDLWTPSKESSYTQETIWKQIPTTTQSLTSLPASEVFTQAETSLVLPPSNLQSSESLIKALHISDARAQLREIGSETANVIQNTEFVDVDTRAHTIFPQALVETVTISSVAPSMEVKEVYTDINRKEKGDETHFFSAIKSGEATSKDFSIEEKLLATQLTQLGPMEKSESKIQVARKIEAEEKAREFEFADSSTTAAMRRVVREAEYEESEITLQEKRELEQYLSTPAVTENLTQKEVSLGRPQDQDGKAALEKSIPLQEATGLTSKAAGDELKTSETSLTYQVPLEATSTTMKSVNLTEIETRLKEAALAEASSLLSHQFIETDARQQAYLPEQLIEKISLQAKSSAEEKLTIESEVLRAQETLEARKTQQLTSQEANRAKFGIDEKRVNEGFVKEPIKDELKKTIPDVTQEQTQAVLREFGVAETVTEAIWARETRPATFEESEISVSVQRSGQEQLSTKAISEVVAEKQLDLAALVKPSFASETTKAIARAEGVTLTGKAAQEEYRLAESALKQKELVEKSETSLQTSTIEQAESKKFHEISDESKSLSKYMDIVENQAQVQKFLPELVHEQAYLTSSAVSETTVSISPIVESSRPDAGTTVQKSLRPEEVASRKFAVAPQVATATEIQRFADQEEARDVMAEVTVQKDERKVHEFGDEKIEVEGVWSRVVRPASEHYQDFVVSTERRLEDSFKTKAVTSEETVREARLEASRIEAQDATGVYPVYQKEQFEQVEETFGKEDLGIGRFFYGEQPKVKTQTSVETARMEEFRTSFRESSEDMQHLSSTIEVIETDLMTHKFIKDQETASETLRTTAAKTIDTTQEQLLTKKATQLAANQIRAEKEAISEERRFKIQQESTEKSISAEQKKFTSEKVVTETQIGEPTSSIRFTEIQRTDIDSAAYLCKITSSRRKSERAEFKVPIARVWREELRTKAAGVEDKIKEVIWSQPVEEGVSEQKIKEKTVEIIHYKTPATKEINIQVTEDLKTLGITSLESEEKTVKVDNKETAFDFFKESSAELNSLTSEWRTVLNELEFELVETDKVLEKAALSTKAVSDSTITTSTLIEQPTFSSTKDIIMNLTNSEEEERKFTVEVAEIAKQFAKSGTTSDIRQKVAEVRTLPGSTVDLIESAREDLNAGVLLVRMPLKKKDLSAAHIVDVSANVAQVLTTQHASDIETSSSVTWTGKEPLAVADYTLQERRNEKSGFHGAYAKDIATEKKIDLSKKDSVTLTEKILAAARVESGQEKFTEISEEGAIEISQWTTVIRDAEASAQLAHRLNLHQRLSTLEASEETTSVNEQWQSGEEKVVVQISKPEEIQDAALRSFKIEETSQDLDSTRPTSHEDRTEISTKIPKSDQFSFNVKESGDAKLHATINLHRVEVPAKTAAQNEFCVSDISRISAPPLQVSSTDVASAYFDQHLQKPMTSAQAEKLLKAKNWGQPMAYEAEESTEEKTKLAIDLQGKVHVAERVMQIVKIPNKADGVKLSADEFEEDEALLYAQINSRETKHLDQHHVVGIPRKHEPIGLKTNASREEKQVVNEQWEIAEGKEFREKIFWVPRRGQDLDIALQESKQRSIQVGFVYERESPWLEISKINIDSRNGGNYSLDTLAAGREDRNLSMNLSRKLQAEITRGKFKHRTKSELSIHLLESTQENMSTNYNFQKAVSYESVFSQQICPNTYEPINKKCLESTYVSDTVNYEYKTPESREIVGKIQDIANFGGGVKLKTDAAEDIRLDVERELKKDEEFAVLEKLVIDKNSAPPQTLAAFEPTSESYVANDAYNREEEEASADLKIIDKNRGQNVLVNLKEARETTQTSYVEFKQKEDKATLDKTIIEARQGGFLRLTTTAAELEDITCIREISADRVEVLHVDRTFIIPNEAIPVQLDSPSTTQTERYLQSALQKSPEHERITHVARARTTLTSAMHVTESLAEECTVHCDYKRDESLEISENVVQIPNAGGRIEMSTKASGDLQWKNEFSLEKRRDTELKAVTKLKTFNTIAPVALRAKESTWQEASIGEQWVKEQAQQATGIVRIIGNVGSPATLTIRESTAIEEFSNLQWSRPDARESSTKTLLEARFGGSFHLHTDHAREETVELRDNHLTANVISEGEAQLIRKTPNLAAPVSCSTRASTSKEITHSANLFKPEATEKLTHVRKSANEDRAQHRVRESEAHFETTNAQFRRLDEVLDSFLTVHIPRFGGSTSLATPHAKDRSVTIPVDLRVDAPSFLNADITLNIPRTPDLAPFLRTGHTTEISTTTQQELLRKSDVEEVGKILFEPYKGAPTSLQIRESKSVEETINCQWARETANLDFTEIRHEARFGGSVALTGQAAGDEAVLLDRNLDQGGARELETGITIVEKRQIPPEQLNTYAMKVSDANIVSSLQRSEEREATSLKKDVPRTIENPSVKVTETSEIEQINNVQLKRSEATERSETLLNESRYGGAAYLSTKHAGTAEIESEKILTLSESVESAELKIKTANLGEPVLKSCGHSTQEDLQTSWSLESSKVFQGQTTIVLSSPNKGEPTQLKSGETEQVSTTTNVAIQNKLLSEAEKEVTLPMPKFGGGYTIHTSAAKQEQGGEVAVTLFRTQETFDASHTSKTTAEGIPVKAIFKAAEETIFNTEVTYQKQPEEMAFHWTGPEVRKESGVSMQSSATKAESIEVTETEVRRRLTEVEVEGVIARSARETSPIVLNTEYAAETIIRMDQILESDARRHRGELEKEVAIARTEIVEEFQTEDAEKIRLRRGYYNAAEEREKEELEEDEKVRLRRGYYNSAEERERERESKEKRVSFAADVTEKTMDLDLEMSMSVEERNKPSIIKKPMKKERERRRRDDLRKNEAPSFAPVRRNSLLMALNIGSPHNLPRFKTLEDIIRAIKEAGLEYSNLIFGIDYTRSNFYQGERTFDCKSLHHIGGDEPNPYQAVIEIVGKTLSSFDADGLIPAYGFGDEECTDQAIFNLIDRDDSDACCEGFQEVLRIYNQVTPSIQMSGPTNFVPLIEKAVDICREKHSYHILVIVADGQVTNEKINQRAIAAASHYPLSIIMVGVGDGPWDMMTRFDETLPKRIFDNFHFVDFHKVMFNAPNPEASFALNALMEIPDQYKAIKELGLLKPSRRG</sequence>
<dbReference type="GO" id="GO:0005634">
    <property type="term" value="C:nucleus"/>
    <property type="evidence" value="ECO:0007669"/>
    <property type="project" value="TreeGrafter"/>
</dbReference>
<feature type="compositionally biased region" description="Basic and acidic residues" evidence="2">
    <location>
        <begin position="444"/>
        <end position="462"/>
    </location>
</feature>
<protein>
    <submittedName>
        <fullName evidence="5">VWFA domain-containing protein</fullName>
    </submittedName>
</protein>
<dbReference type="GO" id="GO:0016567">
    <property type="term" value="P:protein ubiquitination"/>
    <property type="evidence" value="ECO:0007669"/>
    <property type="project" value="TreeGrafter"/>
</dbReference>
<dbReference type="InterPro" id="IPR010734">
    <property type="entry name" value="Copine_C"/>
</dbReference>
<evidence type="ECO:0000256" key="1">
    <source>
        <dbReference type="SAM" id="Coils"/>
    </source>
</evidence>
<evidence type="ECO:0000313" key="5">
    <source>
        <dbReference type="WBParaSite" id="ACRNAN_Path_443.g1670.t1"/>
    </source>
</evidence>
<feature type="compositionally biased region" description="Polar residues" evidence="2">
    <location>
        <begin position="463"/>
        <end position="476"/>
    </location>
</feature>
<dbReference type="Pfam" id="PF07002">
    <property type="entry name" value="Copine"/>
    <property type="match status" value="1"/>
</dbReference>
<feature type="region of interest" description="Disordered" evidence="2">
    <location>
        <begin position="444"/>
        <end position="492"/>
    </location>
</feature>
<feature type="region of interest" description="Disordered" evidence="2">
    <location>
        <begin position="229"/>
        <end position="252"/>
    </location>
</feature>
<evidence type="ECO:0000313" key="4">
    <source>
        <dbReference type="Proteomes" id="UP000887540"/>
    </source>
</evidence>
<reference evidence="5" key="1">
    <citation type="submission" date="2022-11" db="UniProtKB">
        <authorList>
            <consortium name="WormBaseParasite"/>
        </authorList>
    </citation>
    <scope>IDENTIFICATION</scope>
</reference>
<dbReference type="PANTHER" id="PTHR45751">
    <property type="entry name" value="COPINE FAMILY PROTEIN 1"/>
    <property type="match status" value="1"/>
</dbReference>
<dbReference type="CDD" id="cd01459">
    <property type="entry name" value="vWA_copine_like"/>
    <property type="match status" value="1"/>
</dbReference>
<feature type="region of interest" description="Disordered" evidence="2">
    <location>
        <begin position="2290"/>
        <end position="2316"/>
    </location>
</feature>
<dbReference type="GO" id="GO:0004842">
    <property type="term" value="F:ubiquitin-protein transferase activity"/>
    <property type="evidence" value="ECO:0007669"/>
    <property type="project" value="TreeGrafter"/>
</dbReference>
<feature type="compositionally biased region" description="Low complexity" evidence="2">
    <location>
        <begin position="1456"/>
        <end position="1478"/>
    </location>
</feature>
<dbReference type="InterPro" id="IPR036465">
    <property type="entry name" value="vWFA_dom_sf"/>
</dbReference>
<feature type="region of interest" description="Disordered" evidence="2">
    <location>
        <begin position="357"/>
        <end position="376"/>
    </location>
</feature>
<dbReference type="SUPFAM" id="SSF53300">
    <property type="entry name" value="vWA-like"/>
    <property type="match status" value="1"/>
</dbReference>
<feature type="coiled-coil region" evidence="1">
    <location>
        <begin position="821"/>
        <end position="892"/>
    </location>
</feature>
<feature type="compositionally biased region" description="Basic and acidic residues" evidence="2">
    <location>
        <begin position="2291"/>
        <end position="2316"/>
    </location>
</feature>
<keyword evidence="4" id="KW-1185">Reference proteome</keyword>
<proteinExistence type="predicted"/>
<feature type="compositionally biased region" description="Basic and acidic residues" evidence="2">
    <location>
        <begin position="1506"/>
        <end position="1517"/>
    </location>
</feature>
<feature type="region of interest" description="Disordered" evidence="2">
    <location>
        <begin position="1393"/>
        <end position="1417"/>
    </location>
</feature>
<dbReference type="SMART" id="SM00327">
    <property type="entry name" value="VWA"/>
    <property type="match status" value="1"/>
</dbReference>
<feature type="region of interest" description="Disordered" evidence="2">
    <location>
        <begin position="1447"/>
        <end position="1478"/>
    </location>
</feature>
<feature type="region of interest" description="Disordered" evidence="2">
    <location>
        <begin position="83"/>
        <end position="150"/>
    </location>
</feature>
<dbReference type="WBParaSite" id="ACRNAN_Path_443.g1670.t1">
    <property type="protein sequence ID" value="ACRNAN_Path_443.g1670.t1"/>
    <property type="gene ID" value="ACRNAN_Path_443.g1670"/>
</dbReference>
<feature type="region of interest" description="Disordered" evidence="2">
    <location>
        <begin position="1496"/>
        <end position="1517"/>
    </location>
</feature>
<feature type="domain" description="VWFA" evidence="3">
    <location>
        <begin position="6456"/>
        <end position="6649"/>
    </location>
</feature>
<feature type="region of interest" description="Disordered" evidence="2">
    <location>
        <begin position="400"/>
        <end position="422"/>
    </location>
</feature>
<organism evidence="4 5">
    <name type="scientific">Acrobeloides nanus</name>
    <dbReference type="NCBI Taxonomy" id="290746"/>
    <lineage>
        <taxon>Eukaryota</taxon>
        <taxon>Metazoa</taxon>
        <taxon>Ecdysozoa</taxon>
        <taxon>Nematoda</taxon>
        <taxon>Chromadorea</taxon>
        <taxon>Rhabditida</taxon>
        <taxon>Tylenchina</taxon>
        <taxon>Cephalobomorpha</taxon>
        <taxon>Cephaloboidea</taxon>
        <taxon>Cephalobidae</taxon>
        <taxon>Acrobeloides</taxon>
    </lineage>
</organism>
<dbReference type="InterPro" id="IPR052079">
    <property type="entry name" value="E3_ligase/Copine_domain"/>
</dbReference>
<dbReference type="PANTHER" id="PTHR45751:SF11">
    <property type="entry name" value="COPINE FAMILY PROTEIN 2"/>
    <property type="match status" value="1"/>
</dbReference>
<feature type="region of interest" description="Disordered" evidence="2">
    <location>
        <begin position="4897"/>
        <end position="4916"/>
    </location>
</feature>
<evidence type="ECO:0000259" key="3">
    <source>
        <dbReference type="SMART" id="SM00327"/>
    </source>
</evidence>
<dbReference type="Proteomes" id="UP000887540">
    <property type="component" value="Unplaced"/>
</dbReference>
<accession>A0A914C6Q9</accession>
<evidence type="ECO:0000256" key="2">
    <source>
        <dbReference type="SAM" id="MobiDB-lite"/>
    </source>
</evidence>
<feature type="region of interest" description="Disordered" evidence="2">
    <location>
        <begin position="43"/>
        <end position="63"/>
    </location>
</feature>
<feature type="region of interest" description="Disordered" evidence="2">
    <location>
        <begin position="1242"/>
        <end position="1284"/>
    </location>
</feature>
<name>A0A914C6Q9_9BILA</name>
<dbReference type="InterPro" id="IPR002035">
    <property type="entry name" value="VWF_A"/>
</dbReference>
<keyword evidence="1" id="KW-0175">Coiled coil</keyword>